<organism evidence="1 2">
    <name type="scientific">OM182 bacterium MED-G28</name>
    <dbReference type="NCBI Taxonomy" id="1986256"/>
    <lineage>
        <taxon>Bacteria</taxon>
        <taxon>Pseudomonadati</taxon>
        <taxon>Pseudomonadota</taxon>
        <taxon>Gammaproteobacteria</taxon>
        <taxon>OMG group</taxon>
        <taxon>OM182 clade</taxon>
    </lineage>
</organism>
<protein>
    <recommendedName>
        <fullName evidence="3">DUF1857 domain-containing protein</fullName>
    </recommendedName>
</protein>
<evidence type="ECO:0008006" key="3">
    <source>
        <dbReference type="Google" id="ProtNLM"/>
    </source>
</evidence>
<dbReference type="AlphaFoldDB" id="A0A2A5WEX5"/>
<dbReference type="Gene3D" id="3.30.530.20">
    <property type="match status" value="1"/>
</dbReference>
<accession>A0A2A5WEX5</accession>
<dbReference type="EMBL" id="NTJZ01000002">
    <property type="protein sequence ID" value="PDH34853.1"/>
    <property type="molecule type" value="Genomic_DNA"/>
</dbReference>
<dbReference type="InterPro" id="IPR015075">
    <property type="entry name" value="AtaL"/>
</dbReference>
<name>A0A2A5WEX5_9GAMM</name>
<evidence type="ECO:0000313" key="1">
    <source>
        <dbReference type="EMBL" id="PDH34853.1"/>
    </source>
</evidence>
<gene>
    <name evidence="1" type="ORF">CNF02_02175</name>
</gene>
<dbReference type="SUPFAM" id="SSF55961">
    <property type="entry name" value="Bet v1-like"/>
    <property type="match status" value="1"/>
</dbReference>
<sequence length="141" mass="15867">MTPITRSQLWQGLVLCARSPEKFTHGLQCDSDELINNKFKRIIKAGQTSFCEQVVLYPEQKIFTKTAGNLDQISAQSTASIEEPDTGALFVRFRYKRELDNSDNHVDFGAPIKAAYVQLDRDAVALIRMLAESELSNQSIN</sequence>
<evidence type="ECO:0000313" key="2">
    <source>
        <dbReference type="Proteomes" id="UP000219329"/>
    </source>
</evidence>
<dbReference type="Proteomes" id="UP000219329">
    <property type="component" value="Unassembled WGS sequence"/>
</dbReference>
<comment type="caution">
    <text evidence="1">The sequence shown here is derived from an EMBL/GenBank/DDBJ whole genome shotgun (WGS) entry which is preliminary data.</text>
</comment>
<proteinExistence type="predicted"/>
<reference evidence="1 2" key="1">
    <citation type="submission" date="2017-08" db="EMBL/GenBank/DDBJ databases">
        <title>Fine stratification of microbial communities through a metagenomic profile of the photic zone.</title>
        <authorList>
            <person name="Haro-Moreno J.M."/>
            <person name="Lopez-Perez M."/>
            <person name="De La Torre J."/>
            <person name="Picazo A."/>
            <person name="Camacho A."/>
            <person name="Rodriguez-Valera F."/>
        </authorList>
    </citation>
    <scope>NUCLEOTIDE SEQUENCE [LARGE SCALE GENOMIC DNA]</scope>
    <source>
        <strain evidence="1">MED-G28</strain>
    </source>
</reference>
<dbReference type="Pfam" id="PF08982">
    <property type="entry name" value="AtaL"/>
    <property type="match status" value="1"/>
</dbReference>
<dbReference type="InterPro" id="IPR023393">
    <property type="entry name" value="START-like_dom_sf"/>
</dbReference>